<proteinExistence type="predicted"/>
<dbReference type="Proteomes" id="UP001320702">
    <property type="component" value="Unassembled WGS sequence"/>
</dbReference>
<comment type="caution">
    <text evidence="1">The sequence shown here is derived from an EMBL/GenBank/DDBJ whole genome shotgun (WGS) entry which is preliminary data.</text>
</comment>
<protein>
    <submittedName>
        <fullName evidence="1">DUF1045 domain-containing protein</fullName>
    </submittedName>
</protein>
<dbReference type="PIRSF" id="PIRSF033328">
    <property type="entry name" value="Phest_Mll4975"/>
    <property type="match status" value="1"/>
</dbReference>
<dbReference type="RefSeq" id="WP_260277245.1">
    <property type="nucleotide sequence ID" value="NZ_JANAVZ010000005.1"/>
</dbReference>
<keyword evidence="2" id="KW-1185">Reference proteome</keyword>
<sequence length="230" mass="25839">MNNWRRYAIYYTAPGPLGEFGAAWLGWDIEAGSVAARLGQHRKLPPRIDALTRTPRRYGFHATLKPPFRLHDDSSEDRLLDDLRDFAASQPVILLAGGLRIASLDGFPALIPGGPSQAVQDLAARVVQVLDRHRAPLSPEERARRVPERLTQAQRDLLDRWGYPWVLDQFRFHMTLGCRLPDDEVRAVIDALTPHLEPLLPDPHPIDALTLAGEDADGHFHQIARIALRV</sequence>
<organism evidence="1 2">
    <name type="scientific">Paracoccus maritimus</name>
    <dbReference type="NCBI Taxonomy" id="2933292"/>
    <lineage>
        <taxon>Bacteria</taxon>
        <taxon>Pseudomonadati</taxon>
        <taxon>Pseudomonadota</taxon>
        <taxon>Alphaproteobacteria</taxon>
        <taxon>Rhodobacterales</taxon>
        <taxon>Paracoccaceae</taxon>
        <taxon>Paracoccus</taxon>
    </lineage>
</organism>
<dbReference type="InterPro" id="IPR009389">
    <property type="entry name" value="DUF1045"/>
</dbReference>
<evidence type="ECO:0000313" key="1">
    <source>
        <dbReference type="EMBL" id="MCT4333369.1"/>
    </source>
</evidence>
<dbReference type="Gene3D" id="3.90.1140.10">
    <property type="entry name" value="Cyclic phosphodiesterase"/>
    <property type="match status" value="1"/>
</dbReference>
<evidence type="ECO:0000313" key="2">
    <source>
        <dbReference type="Proteomes" id="UP001320702"/>
    </source>
</evidence>
<accession>A0ABT2KA23</accession>
<gene>
    <name evidence="1" type="ORF">MU516_10895</name>
</gene>
<dbReference type="Pfam" id="PF06299">
    <property type="entry name" value="DUF1045"/>
    <property type="match status" value="1"/>
</dbReference>
<dbReference type="EMBL" id="JANAVZ010000005">
    <property type="protein sequence ID" value="MCT4333369.1"/>
    <property type="molecule type" value="Genomic_DNA"/>
</dbReference>
<reference evidence="1 2" key="1">
    <citation type="submission" date="2022-04" db="EMBL/GenBank/DDBJ databases">
        <title>Paracoccus sp. YLB-12 draft genome sequence.</title>
        <authorList>
            <person name="Yu L."/>
        </authorList>
    </citation>
    <scope>NUCLEOTIDE SEQUENCE [LARGE SCALE GENOMIC DNA]</scope>
    <source>
        <strain evidence="1 2">YLB-12</strain>
    </source>
</reference>
<name>A0ABT2KA23_9RHOB</name>